<dbReference type="OrthoDB" id="9793820at2"/>
<dbReference type="Gene3D" id="3.40.50.1360">
    <property type="match status" value="1"/>
</dbReference>
<dbReference type="SUPFAM" id="SSF100950">
    <property type="entry name" value="NagB/RpiA/CoA transferase-like"/>
    <property type="match status" value="1"/>
</dbReference>
<organism evidence="7 8">
    <name type="scientific">Liquorilactobacillus cacaonum DSM 21116</name>
    <dbReference type="NCBI Taxonomy" id="1423729"/>
    <lineage>
        <taxon>Bacteria</taxon>
        <taxon>Bacillati</taxon>
        <taxon>Bacillota</taxon>
        <taxon>Bacilli</taxon>
        <taxon>Lactobacillales</taxon>
        <taxon>Lactobacillaceae</taxon>
        <taxon>Liquorilactobacillus</taxon>
    </lineage>
</organism>
<feature type="domain" description="Sugar-binding" evidence="5">
    <location>
        <begin position="96"/>
        <end position="341"/>
    </location>
</feature>
<evidence type="ECO:0000313" key="7">
    <source>
        <dbReference type="EMBL" id="KRM90396.1"/>
    </source>
</evidence>
<dbReference type="SUPFAM" id="SSF46785">
    <property type="entry name" value="Winged helix' DNA-binding domain"/>
    <property type="match status" value="1"/>
</dbReference>
<name>A0A0R2CQ97_9LACO</name>
<dbReference type="Gene3D" id="1.10.10.10">
    <property type="entry name" value="Winged helix-like DNA-binding domain superfamily/Winged helix DNA-binding domain"/>
    <property type="match status" value="1"/>
</dbReference>
<dbReference type="AlphaFoldDB" id="A0A0R2CQ97"/>
<dbReference type="InterPro" id="IPR037171">
    <property type="entry name" value="NagB/RpiA_transferase-like"/>
</dbReference>
<protein>
    <submittedName>
        <fullName evidence="7">Central glycolyticproteinregulator</fullName>
    </submittedName>
</protein>
<evidence type="ECO:0000256" key="1">
    <source>
        <dbReference type="ARBA" id="ARBA00010466"/>
    </source>
</evidence>
<evidence type="ECO:0000259" key="6">
    <source>
        <dbReference type="Pfam" id="PF21715"/>
    </source>
</evidence>
<evidence type="ECO:0000313" key="8">
    <source>
        <dbReference type="Proteomes" id="UP000051131"/>
    </source>
</evidence>
<keyword evidence="3" id="KW-0238">DNA-binding</keyword>
<dbReference type="InterPro" id="IPR036390">
    <property type="entry name" value="WH_DNA-bd_sf"/>
</dbReference>
<comment type="similarity">
    <text evidence="1">Belongs to the SorC transcriptional regulatory family.</text>
</comment>
<dbReference type="GO" id="GO:0030246">
    <property type="term" value="F:carbohydrate binding"/>
    <property type="evidence" value="ECO:0007669"/>
    <property type="project" value="InterPro"/>
</dbReference>
<evidence type="ECO:0000256" key="3">
    <source>
        <dbReference type="ARBA" id="ARBA00023125"/>
    </source>
</evidence>
<reference evidence="7 8" key="1">
    <citation type="journal article" date="2015" name="Genome Announc.">
        <title>Expanding the biotechnology potential of lactobacilli through comparative genomics of 213 strains and associated genera.</title>
        <authorList>
            <person name="Sun Z."/>
            <person name="Harris H.M."/>
            <person name="McCann A."/>
            <person name="Guo C."/>
            <person name="Argimon S."/>
            <person name="Zhang W."/>
            <person name="Yang X."/>
            <person name="Jeffery I.B."/>
            <person name="Cooney J.C."/>
            <person name="Kagawa T.F."/>
            <person name="Liu W."/>
            <person name="Song Y."/>
            <person name="Salvetti E."/>
            <person name="Wrobel A."/>
            <person name="Rasinkangas P."/>
            <person name="Parkhill J."/>
            <person name="Rea M.C."/>
            <person name="O'Sullivan O."/>
            <person name="Ritari J."/>
            <person name="Douillard F.P."/>
            <person name="Paul Ross R."/>
            <person name="Yang R."/>
            <person name="Briner A.E."/>
            <person name="Felis G.E."/>
            <person name="de Vos W.M."/>
            <person name="Barrangou R."/>
            <person name="Klaenhammer T.R."/>
            <person name="Caufield P.W."/>
            <person name="Cui Y."/>
            <person name="Zhang H."/>
            <person name="O'Toole P.W."/>
        </authorList>
    </citation>
    <scope>NUCLEOTIDE SEQUENCE [LARGE SCALE GENOMIC DNA]</scope>
    <source>
        <strain evidence="7 8">DSM 21116</strain>
    </source>
</reference>
<evidence type="ECO:0000256" key="4">
    <source>
        <dbReference type="ARBA" id="ARBA00023163"/>
    </source>
</evidence>
<dbReference type="PANTHER" id="PTHR34294">
    <property type="entry name" value="TRANSCRIPTIONAL REGULATOR-RELATED"/>
    <property type="match status" value="1"/>
</dbReference>
<dbReference type="RefSeq" id="WP_057829517.1">
    <property type="nucleotide sequence ID" value="NZ_AYZE01000015.1"/>
</dbReference>
<dbReference type="EMBL" id="AYZE01000015">
    <property type="protein sequence ID" value="KRM90396.1"/>
    <property type="molecule type" value="Genomic_DNA"/>
</dbReference>
<gene>
    <name evidence="7" type="ORF">FC80_GL001300</name>
</gene>
<comment type="caution">
    <text evidence="7">The sequence shown here is derived from an EMBL/GenBank/DDBJ whole genome shotgun (WGS) entry which is preliminary data.</text>
</comment>
<dbReference type="InterPro" id="IPR051054">
    <property type="entry name" value="SorC_transcr_regulators"/>
</dbReference>
<dbReference type="GO" id="GO:0003677">
    <property type="term" value="F:DNA binding"/>
    <property type="evidence" value="ECO:0007669"/>
    <property type="project" value="UniProtKB-KW"/>
</dbReference>
<dbReference type="InterPro" id="IPR007324">
    <property type="entry name" value="Sugar-bd_dom_put"/>
</dbReference>
<dbReference type="InterPro" id="IPR048715">
    <property type="entry name" value="CggR_N"/>
</dbReference>
<evidence type="ECO:0000256" key="2">
    <source>
        <dbReference type="ARBA" id="ARBA00023015"/>
    </source>
</evidence>
<keyword evidence="2" id="KW-0805">Transcription regulation</keyword>
<dbReference type="Pfam" id="PF21715">
    <property type="entry name" value="CggR_N"/>
    <property type="match status" value="1"/>
</dbReference>
<dbReference type="PATRIC" id="fig|1423729.3.peg.1321"/>
<dbReference type="Pfam" id="PF04198">
    <property type="entry name" value="Sugar-bind"/>
    <property type="match status" value="1"/>
</dbReference>
<evidence type="ECO:0000259" key="5">
    <source>
        <dbReference type="Pfam" id="PF04198"/>
    </source>
</evidence>
<feature type="domain" description="CggR N-terminal DNA binding" evidence="6">
    <location>
        <begin position="19"/>
        <end position="86"/>
    </location>
</feature>
<dbReference type="STRING" id="1423729.FC80_GL001300"/>
<sequence length="342" mass="37767">MHQEFKWIEKIAPDMVETMVQRLMVLRYVFWMGPIGRRSLAQEFGLTERVLRTETDFLRMQGLLESTRSGMIITENGRDVLQGLRNLTDQLADIKHQEVELSKKLGIEKCMIVSGDSDQQFKIVDEMGQLVEGQLVSVLPEGKNVIAVMGGVTMATIAKALTKKVAENRELLFVPARGGVGESVDIQANTVSSQMAKHTGGQHKALYVPEQLSEDAFGPLLKEPAIQNVIELIRCSDAVIHGVGDAMKMANRRDMSESVIKMLRKNQAVGEAFGCFFDEHGKVVYRIPRIGLQLEDLANMKCVIAVAGGSSKAKAIAAYMKHAPKRTCLITDEGAANLILKE</sequence>
<accession>A0A0R2CQ97</accession>
<keyword evidence="8" id="KW-1185">Reference proteome</keyword>
<proteinExistence type="inferred from homology"/>
<dbReference type="PANTHER" id="PTHR34294:SF5">
    <property type="entry name" value="CENTRAL GLYCOLYTIC GENES REGULATOR"/>
    <property type="match status" value="1"/>
</dbReference>
<dbReference type="Proteomes" id="UP000051131">
    <property type="component" value="Unassembled WGS sequence"/>
</dbReference>
<dbReference type="InterPro" id="IPR036388">
    <property type="entry name" value="WH-like_DNA-bd_sf"/>
</dbReference>
<keyword evidence="4" id="KW-0804">Transcription</keyword>